<evidence type="ECO:0000313" key="2">
    <source>
        <dbReference type="EMBL" id="CAG2224549.1"/>
    </source>
</evidence>
<keyword evidence="1" id="KW-1133">Transmembrane helix</keyword>
<name>A0A8S3SV60_MYTED</name>
<reference evidence="2" key="1">
    <citation type="submission" date="2021-03" db="EMBL/GenBank/DDBJ databases">
        <authorList>
            <person name="Bekaert M."/>
        </authorList>
    </citation>
    <scope>NUCLEOTIDE SEQUENCE</scope>
</reference>
<sequence length="322" mass="36402">MFYNFAVPVLMMMCICTGTKDDWKLVFKVATGGAGSFYDLYMGNGTLNMDNSAAQSLITPIKQHFKSDFINSWDSLQINQVRVSVYKNGTERAFFLFNGVGSSKTNWFTKNRLLNTSYTDLDQSTTANYFSINGHTAYVGNLQTQFFRRFFINSNYGGCCCDKGWLFVSDIYSYGDCDWEHLYLPQKPFIIFSPQSIKKSIFKWYIDSYECPVVQSSPVQLNENTYCYLPQNSGSVPETTTKIAVEQTTMAESVLKDKVAKLKQELTVTPKSTKKYLRSIVSAPDERYSSKALGLLGGVIISVVISFFVFLDIIGCLSRDTQ</sequence>
<feature type="transmembrane region" description="Helical" evidence="1">
    <location>
        <begin position="292"/>
        <end position="317"/>
    </location>
</feature>
<dbReference type="EMBL" id="CAJPWZ010001808">
    <property type="protein sequence ID" value="CAG2224549.1"/>
    <property type="molecule type" value="Genomic_DNA"/>
</dbReference>
<keyword evidence="3" id="KW-1185">Reference proteome</keyword>
<organism evidence="2 3">
    <name type="scientific">Mytilus edulis</name>
    <name type="common">Blue mussel</name>
    <dbReference type="NCBI Taxonomy" id="6550"/>
    <lineage>
        <taxon>Eukaryota</taxon>
        <taxon>Metazoa</taxon>
        <taxon>Spiralia</taxon>
        <taxon>Lophotrochozoa</taxon>
        <taxon>Mollusca</taxon>
        <taxon>Bivalvia</taxon>
        <taxon>Autobranchia</taxon>
        <taxon>Pteriomorphia</taxon>
        <taxon>Mytilida</taxon>
        <taxon>Mytiloidea</taxon>
        <taxon>Mytilidae</taxon>
        <taxon>Mytilinae</taxon>
        <taxon>Mytilus</taxon>
    </lineage>
</organism>
<comment type="caution">
    <text evidence="2">The sequence shown here is derived from an EMBL/GenBank/DDBJ whole genome shotgun (WGS) entry which is preliminary data.</text>
</comment>
<gene>
    <name evidence="2" type="ORF">MEDL_37753</name>
</gene>
<keyword evidence="1" id="KW-0472">Membrane</keyword>
<accession>A0A8S3SV60</accession>
<evidence type="ECO:0000256" key="1">
    <source>
        <dbReference type="SAM" id="Phobius"/>
    </source>
</evidence>
<dbReference type="OrthoDB" id="6149273at2759"/>
<protein>
    <submittedName>
        <fullName evidence="2">Uncharacterized protein</fullName>
    </submittedName>
</protein>
<dbReference type="AlphaFoldDB" id="A0A8S3SV60"/>
<dbReference type="Proteomes" id="UP000683360">
    <property type="component" value="Unassembled WGS sequence"/>
</dbReference>
<keyword evidence="1" id="KW-0812">Transmembrane</keyword>
<proteinExistence type="predicted"/>
<evidence type="ECO:0000313" key="3">
    <source>
        <dbReference type="Proteomes" id="UP000683360"/>
    </source>
</evidence>